<feature type="domain" description="FecR protein" evidence="1">
    <location>
        <begin position="125"/>
        <end position="222"/>
    </location>
</feature>
<evidence type="ECO:0000259" key="1">
    <source>
        <dbReference type="Pfam" id="PF04773"/>
    </source>
</evidence>
<dbReference type="GO" id="GO:0016989">
    <property type="term" value="F:sigma factor antagonist activity"/>
    <property type="evidence" value="ECO:0007669"/>
    <property type="project" value="TreeGrafter"/>
</dbReference>
<evidence type="ECO:0000313" key="3">
    <source>
        <dbReference type="EMBL" id="PPQ29280.1"/>
    </source>
</evidence>
<gene>
    <name evidence="3" type="ORF">CCR94_15860</name>
</gene>
<dbReference type="EMBL" id="NHSJ01000096">
    <property type="protein sequence ID" value="PPQ29280.1"/>
    <property type="molecule type" value="Genomic_DNA"/>
</dbReference>
<dbReference type="Gene3D" id="2.60.120.1440">
    <property type="match status" value="1"/>
</dbReference>
<dbReference type="PIRSF" id="PIRSF018266">
    <property type="entry name" value="FecR"/>
    <property type="match status" value="1"/>
</dbReference>
<dbReference type="Gene3D" id="3.55.50.30">
    <property type="match status" value="1"/>
</dbReference>
<evidence type="ECO:0000313" key="4">
    <source>
        <dbReference type="Proteomes" id="UP000239089"/>
    </source>
</evidence>
<proteinExistence type="predicted"/>
<feature type="domain" description="FecR N-terminal" evidence="2">
    <location>
        <begin position="13"/>
        <end position="54"/>
    </location>
</feature>
<protein>
    <recommendedName>
        <fullName evidence="5">Iron dicitrate transport regulator FecR</fullName>
    </recommendedName>
</protein>
<comment type="caution">
    <text evidence="3">The sequence shown here is derived from an EMBL/GenBank/DDBJ whole genome shotgun (WGS) entry which is preliminary data.</text>
</comment>
<dbReference type="AlphaFoldDB" id="A0A2S6N3T7"/>
<dbReference type="Pfam" id="PF04773">
    <property type="entry name" value="FecR"/>
    <property type="match status" value="1"/>
</dbReference>
<dbReference type="PANTHER" id="PTHR30273:SF2">
    <property type="entry name" value="PROTEIN FECR"/>
    <property type="match status" value="1"/>
</dbReference>
<dbReference type="Pfam" id="PF16220">
    <property type="entry name" value="DUF4880"/>
    <property type="match status" value="1"/>
</dbReference>
<dbReference type="OrthoDB" id="9798846at2"/>
<dbReference type="RefSeq" id="WP_104508827.1">
    <property type="nucleotide sequence ID" value="NZ_JACIGC010000010.1"/>
</dbReference>
<dbReference type="Proteomes" id="UP000239089">
    <property type="component" value="Unassembled WGS sequence"/>
</dbReference>
<organism evidence="3 4">
    <name type="scientific">Rhodoblastus sphagnicola</name>
    <dbReference type="NCBI Taxonomy" id="333368"/>
    <lineage>
        <taxon>Bacteria</taxon>
        <taxon>Pseudomonadati</taxon>
        <taxon>Pseudomonadota</taxon>
        <taxon>Alphaproteobacteria</taxon>
        <taxon>Hyphomicrobiales</taxon>
        <taxon>Rhodoblastaceae</taxon>
        <taxon>Rhodoblastus</taxon>
    </lineage>
</organism>
<evidence type="ECO:0000259" key="2">
    <source>
        <dbReference type="Pfam" id="PF16220"/>
    </source>
</evidence>
<dbReference type="InterPro" id="IPR032623">
    <property type="entry name" value="FecR_N"/>
</dbReference>
<dbReference type="PANTHER" id="PTHR30273">
    <property type="entry name" value="PERIPLASMIC SIGNAL SENSOR AND SIGMA FACTOR ACTIVATOR FECR-RELATED"/>
    <property type="match status" value="1"/>
</dbReference>
<sequence>MSKAHSDLDQIEREAVTWVRKLISKDMAPEDAAALKLWRARSPQHEAAFVETKRVWSKVGAAGRATFEPDEDFLGELDAFGQRRRTMSRRMVLSGGATVLAGAAVYGMLNPPLGLWPSLSELNADYRTATGEQRNVTFAGDVAISLNTQTSLAVRPAEAGVDRIELIVGEASFETLARPARSLVVLAANGRTIAESGRFDVRYTASGEHSPVSVTCFEGVVQIERGAEVAELRAGQRVRYDLAGLRRIAAIDLQHASDWQRGIVEFRDTPIVEAIEEINRYRPGRIILMNAALSQKQLSGRFRIDQMNQVLLQLERAFSAKLQRLPGGIVLLS</sequence>
<accession>A0A2S6N3T7</accession>
<name>A0A2S6N3T7_9HYPH</name>
<keyword evidence="4" id="KW-1185">Reference proteome</keyword>
<evidence type="ECO:0008006" key="5">
    <source>
        <dbReference type="Google" id="ProtNLM"/>
    </source>
</evidence>
<dbReference type="InterPro" id="IPR006860">
    <property type="entry name" value="FecR"/>
</dbReference>
<reference evidence="3 4" key="1">
    <citation type="journal article" date="2018" name="Arch. Microbiol.">
        <title>New insights into the metabolic potential of the phototrophic purple bacterium Rhodopila globiformis DSM 161(T) from its draft genome sequence and evidence for a vanadium-dependent nitrogenase.</title>
        <authorList>
            <person name="Imhoff J.F."/>
            <person name="Rahn T."/>
            <person name="Kunzel S."/>
            <person name="Neulinger S.C."/>
        </authorList>
    </citation>
    <scope>NUCLEOTIDE SEQUENCE [LARGE SCALE GENOMIC DNA]</scope>
    <source>
        <strain evidence="3 4">DSM 16996</strain>
    </source>
</reference>
<dbReference type="InterPro" id="IPR012373">
    <property type="entry name" value="Ferrdict_sens_TM"/>
</dbReference>